<comment type="caution">
    <text evidence="2">The sequence shown here is derived from an EMBL/GenBank/DDBJ whole genome shotgun (WGS) entry which is preliminary data.</text>
</comment>
<name>A0A0K9PW75_ZOSMR</name>
<evidence type="ECO:0000313" key="2">
    <source>
        <dbReference type="EMBL" id="KMZ73236.1"/>
    </source>
</evidence>
<dbReference type="EMBL" id="LFYR01000589">
    <property type="protein sequence ID" value="KMZ73236.1"/>
    <property type="molecule type" value="Genomic_DNA"/>
</dbReference>
<dbReference type="Gene3D" id="2.40.30.10">
    <property type="entry name" value="Translation factors"/>
    <property type="match status" value="1"/>
</dbReference>
<protein>
    <submittedName>
        <fullName evidence="2">Uncharacterized protein</fullName>
    </submittedName>
</protein>
<evidence type="ECO:0000256" key="1">
    <source>
        <dbReference type="SAM" id="MobiDB-lite"/>
    </source>
</evidence>
<dbReference type="OrthoDB" id="364892at2759"/>
<dbReference type="STRING" id="29655.A0A0K9PW75"/>
<feature type="region of interest" description="Disordered" evidence="1">
    <location>
        <begin position="61"/>
        <end position="81"/>
    </location>
</feature>
<dbReference type="Proteomes" id="UP000036987">
    <property type="component" value="Unassembled WGS sequence"/>
</dbReference>
<organism evidence="2 3">
    <name type="scientific">Zostera marina</name>
    <name type="common">Eelgrass</name>
    <dbReference type="NCBI Taxonomy" id="29655"/>
    <lineage>
        <taxon>Eukaryota</taxon>
        <taxon>Viridiplantae</taxon>
        <taxon>Streptophyta</taxon>
        <taxon>Embryophyta</taxon>
        <taxon>Tracheophyta</taxon>
        <taxon>Spermatophyta</taxon>
        <taxon>Magnoliopsida</taxon>
        <taxon>Liliopsida</taxon>
        <taxon>Zosteraceae</taxon>
        <taxon>Zostera</taxon>
    </lineage>
</organism>
<dbReference type="SUPFAM" id="SSF50447">
    <property type="entry name" value="Translation proteins"/>
    <property type="match status" value="1"/>
</dbReference>
<accession>A0A0K9PW75</accession>
<evidence type="ECO:0000313" key="3">
    <source>
        <dbReference type="Proteomes" id="UP000036987"/>
    </source>
</evidence>
<proteinExistence type="predicted"/>
<keyword evidence="3" id="KW-1185">Reference proteome</keyword>
<dbReference type="Gene3D" id="3.30.70.870">
    <property type="entry name" value="Elongation Factor G (Translational Gtpase), domain 3"/>
    <property type="match status" value="1"/>
</dbReference>
<gene>
    <name evidence="2" type="ORF">ZOSMA_150G00390</name>
</gene>
<dbReference type="InterPro" id="IPR009000">
    <property type="entry name" value="Transl_B-barrel_sf"/>
</dbReference>
<sequence length="81" mass="8367">MEKKGTITNMEMMDSAGAGDIVSIAGLNSPSIGHTVANMEVMTVLPTVDLDPPTISMTFSVNDSPLAGRDSTHMTGGKIGD</sequence>
<reference evidence="3" key="1">
    <citation type="journal article" date="2016" name="Nature">
        <title>The genome of the seagrass Zostera marina reveals angiosperm adaptation to the sea.</title>
        <authorList>
            <person name="Olsen J.L."/>
            <person name="Rouze P."/>
            <person name="Verhelst B."/>
            <person name="Lin Y.-C."/>
            <person name="Bayer T."/>
            <person name="Collen J."/>
            <person name="Dattolo E."/>
            <person name="De Paoli E."/>
            <person name="Dittami S."/>
            <person name="Maumus F."/>
            <person name="Michel G."/>
            <person name="Kersting A."/>
            <person name="Lauritano C."/>
            <person name="Lohaus R."/>
            <person name="Toepel M."/>
            <person name="Tonon T."/>
            <person name="Vanneste K."/>
            <person name="Amirebrahimi M."/>
            <person name="Brakel J."/>
            <person name="Bostroem C."/>
            <person name="Chovatia M."/>
            <person name="Grimwood J."/>
            <person name="Jenkins J.W."/>
            <person name="Jueterbock A."/>
            <person name="Mraz A."/>
            <person name="Stam W.T."/>
            <person name="Tice H."/>
            <person name="Bornberg-Bauer E."/>
            <person name="Green P.J."/>
            <person name="Pearson G.A."/>
            <person name="Procaccini G."/>
            <person name="Duarte C.M."/>
            <person name="Schmutz J."/>
            <person name="Reusch T.B.H."/>
            <person name="Van de Peer Y."/>
        </authorList>
    </citation>
    <scope>NUCLEOTIDE SEQUENCE [LARGE SCALE GENOMIC DNA]</scope>
    <source>
        <strain evidence="3">cv. Finnish</strain>
    </source>
</reference>
<dbReference type="AlphaFoldDB" id="A0A0K9PW75"/>